<feature type="domain" description="SAM" evidence="2">
    <location>
        <begin position="13"/>
        <end position="77"/>
    </location>
</feature>
<sequence>MEMQPARREVETWSVALVVEHMVAFLQSPKYERIFRENLADGELLLELDREDLMHLRIVKLRDVKSMLRWIANCYDDDEDNSDEDDSIIVASLQQIPHVLHNVKAATAVASAQRKPPPLHSWFDDIMYERIFKGRVKKKKAVENPPPGDEDEELQQQLLCGKRCAQEALRSFIDKRQPQLGALMFSVPGSSEEVVLLRWREDDIYAWVLENGKFNLQLWGLKKQTTTLGIELAARDRCCNLLKGLLGEEDTQSSSFFMDDKNVQLFGHGLPVEVFRNHELQVKTVLEGSVIHMPASYMSLHATQFFMPANDYHDEFSDKPKFQSSDEEDGGQEPISSSNTLVPDLLENEQGVVQDGSESLSNHGCQVVPEICFIEVVDLIWEWEKFCFYVFLFAGSW</sequence>
<keyword evidence="4" id="KW-1185">Reference proteome</keyword>
<dbReference type="SUPFAM" id="SSF47769">
    <property type="entry name" value="SAM/Pointed domain"/>
    <property type="match status" value="1"/>
</dbReference>
<gene>
    <name evidence="3" type="ORF">CSSPTR1EN2_LOCUS13315</name>
</gene>
<dbReference type="PROSITE" id="PS50105">
    <property type="entry name" value="SAM_DOMAIN"/>
    <property type="match status" value="1"/>
</dbReference>
<protein>
    <recommendedName>
        <fullName evidence="2">SAM domain-containing protein</fullName>
    </recommendedName>
</protein>
<dbReference type="Pfam" id="PF00536">
    <property type="entry name" value="SAM_1"/>
    <property type="match status" value="1"/>
</dbReference>
<feature type="region of interest" description="Disordered" evidence="1">
    <location>
        <begin position="317"/>
        <end position="340"/>
    </location>
</feature>
<dbReference type="InterPro" id="IPR013761">
    <property type="entry name" value="SAM/pointed_sf"/>
</dbReference>
<evidence type="ECO:0000259" key="2">
    <source>
        <dbReference type="PROSITE" id="PS50105"/>
    </source>
</evidence>
<dbReference type="InterPro" id="IPR001660">
    <property type="entry name" value="SAM"/>
</dbReference>
<dbReference type="EMBL" id="OZ019894">
    <property type="protein sequence ID" value="CAK9216166.1"/>
    <property type="molecule type" value="Genomic_DNA"/>
</dbReference>
<dbReference type="Proteomes" id="UP001497512">
    <property type="component" value="Chromosome 2"/>
</dbReference>
<proteinExistence type="predicted"/>
<evidence type="ECO:0000313" key="4">
    <source>
        <dbReference type="Proteomes" id="UP001497512"/>
    </source>
</evidence>
<evidence type="ECO:0000313" key="3">
    <source>
        <dbReference type="EMBL" id="CAK9216166.1"/>
    </source>
</evidence>
<accession>A0ABP0UA08</accession>
<reference evidence="3" key="1">
    <citation type="submission" date="2024-02" db="EMBL/GenBank/DDBJ databases">
        <authorList>
            <consortium name="ELIXIR-Norway"/>
            <consortium name="Elixir Norway"/>
        </authorList>
    </citation>
    <scope>NUCLEOTIDE SEQUENCE</scope>
</reference>
<name>A0ABP0UA08_9BRYO</name>
<organism evidence="3 4">
    <name type="scientific">Sphagnum troendelagicum</name>
    <dbReference type="NCBI Taxonomy" id="128251"/>
    <lineage>
        <taxon>Eukaryota</taxon>
        <taxon>Viridiplantae</taxon>
        <taxon>Streptophyta</taxon>
        <taxon>Embryophyta</taxon>
        <taxon>Bryophyta</taxon>
        <taxon>Sphagnophytina</taxon>
        <taxon>Sphagnopsida</taxon>
        <taxon>Sphagnales</taxon>
        <taxon>Sphagnaceae</taxon>
        <taxon>Sphagnum</taxon>
    </lineage>
</organism>
<dbReference type="Gene3D" id="1.10.150.50">
    <property type="entry name" value="Transcription Factor, Ets-1"/>
    <property type="match status" value="1"/>
</dbReference>
<evidence type="ECO:0000256" key="1">
    <source>
        <dbReference type="SAM" id="MobiDB-lite"/>
    </source>
</evidence>